<dbReference type="Proteomes" id="UP001595665">
    <property type="component" value="Unassembled WGS sequence"/>
</dbReference>
<proteinExistence type="predicted"/>
<keyword evidence="3" id="KW-1185">Reference proteome</keyword>
<evidence type="ECO:0000313" key="2">
    <source>
        <dbReference type="EMBL" id="MFC3457401.1"/>
    </source>
</evidence>
<keyword evidence="1" id="KW-0472">Membrane</keyword>
<evidence type="ECO:0000313" key="3">
    <source>
        <dbReference type="Proteomes" id="UP001595665"/>
    </source>
</evidence>
<sequence>MEELVLALAIIGACLFWTAWREHRQDNRRDSALMTGIGLVLAAGSAAAALVA</sequence>
<evidence type="ECO:0000256" key="1">
    <source>
        <dbReference type="SAM" id="Phobius"/>
    </source>
</evidence>
<comment type="caution">
    <text evidence="2">The sequence shown here is derived from an EMBL/GenBank/DDBJ whole genome shotgun (WGS) entry which is preliminary data.</text>
</comment>
<keyword evidence="1" id="KW-1133">Transmembrane helix</keyword>
<dbReference type="EMBL" id="JBHRVV010000001">
    <property type="protein sequence ID" value="MFC3457401.1"/>
    <property type="molecule type" value="Genomic_DNA"/>
</dbReference>
<keyword evidence="1" id="KW-0812">Transmembrane</keyword>
<gene>
    <name evidence="2" type="ORF">ACFOPH_03980</name>
</gene>
<protein>
    <submittedName>
        <fullName evidence="2">Uncharacterized protein</fullName>
    </submittedName>
</protein>
<reference evidence="3" key="1">
    <citation type="journal article" date="2019" name="Int. J. Syst. Evol. Microbiol.">
        <title>The Global Catalogue of Microorganisms (GCM) 10K type strain sequencing project: providing services to taxonomists for standard genome sequencing and annotation.</title>
        <authorList>
            <consortium name="The Broad Institute Genomics Platform"/>
            <consortium name="The Broad Institute Genome Sequencing Center for Infectious Disease"/>
            <person name="Wu L."/>
            <person name="Ma J."/>
        </authorList>
    </citation>
    <scope>NUCLEOTIDE SEQUENCE [LARGE SCALE GENOMIC DNA]</scope>
    <source>
        <strain evidence="3">CCM 7480</strain>
    </source>
</reference>
<dbReference type="RefSeq" id="WP_379733671.1">
    <property type="nucleotide sequence ID" value="NZ_JBHRVV010000001.1"/>
</dbReference>
<feature type="transmembrane region" description="Helical" evidence="1">
    <location>
        <begin position="31"/>
        <end position="51"/>
    </location>
</feature>
<accession>A0ABV7PG24</accession>
<name>A0ABV7PG24_9BURK</name>
<organism evidence="2 3">
    <name type="scientific">Massilia haematophila</name>
    <dbReference type="NCBI Taxonomy" id="457923"/>
    <lineage>
        <taxon>Bacteria</taxon>
        <taxon>Pseudomonadati</taxon>
        <taxon>Pseudomonadota</taxon>
        <taxon>Betaproteobacteria</taxon>
        <taxon>Burkholderiales</taxon>
        <taxon>Oxalobacteraceae</taxon>
        <taxon>Telluria group</taxon>
        <taxon>Massilia</taxon>
    </lineage>
</organism>